<accession>A0ABV5TEY7</accession>
<dbReference type="InterPro" id="IPR050679">
    <property type="entry name" value="Bact_HTH_transcr_reg"/>
</dbReference>
<keyword evidence="3" id="KW-0804">Transcription</keyword>
<evidence type="ECO:0000313" key="6">
    <source>
        <dbReference type="Proteomes" id="UP001589610"/>
    </source>
</evidence>
<dbReference type="PROSITE" id="PS50949">
    <property type="entry name" value="HTH_GNTR"/>
    <property type="match status" value="2"/>
</dbReference>
<comment type="caution">
    <text evidence="5">The sequence shown here is derived from an EMBL/GenBank/DDBJ whole genome shotgun (WGS) entry which is preliminary data.</text>
</comment>
<dbReference type="InterPro" id="IPR000524">
    <property type="entry name" value="Tscrpt_reg_HTH_GntR"/>
</dbReference>
<evidence type="ECO:0000313" key="5">
    <source>
        <dbReference type="EMBL" id="MFB9677644.1"/>
    </source>
</evidence>
<dbReference type="RefSeq" id="WP_344743520.1">
    <property type="nucleotide sequence ID" value="NZ_BAAAWW010000026.1"/>
</dbReference>
<organism evidence="5 6">
    <name type="scientific">Streptosporangium vulgare</name>
    <dbReference type="NCBI Taxonomy" id="46190"/>
    <lineage>
        <taxon>Bacteria</taxon>
        <taxon>Bacillati</taxon>
        <taxon>Actinomycetota</taxon>
        <taxon>Actinomycetes</taxon>
        <taxon>Streptosporangiales</taxon>
        <taxon>Streptosporangiaceae</taxon>
        <taxon>Streptosporangium</taxon>
    </lineage>
</organism>
<evidence type="ECO:0000256" key="1">
    <source>
        <dbReference type="ARBA" id="ARBA00023015"/>
    </source>
</evidence>
<protein>
    <submittedName>
        <fullName evidence="5">GntR family transcriptional regulator</fullName>
    </submittedName>
</protein>
<keyword evidence="1" id="KW-0805">Transcription regulation</keyword>
<evidence type="ECO:0000256" key="3">
    <source>
        <dbReference type="ARBA" id="ARBA00023163"/>
    </source>
</evidence>
<dbReference type="Proteomes" id="UP001589610">
    <property type="component" value="Unassembled WGS sequence"/>
</dbReference>
<dbReference type="Gene3D" id="1.10.10.10">
    <property type="entry name" value="Winged helix-like DNA-binding domain superfamily/Winged helix DNA-binding domain"/>
    <property type="match status" value="2"/>
</dbReference>
<dbReference type="PRINTS" id="PR00035">
    <property type="entry name" value="HTHGNTR"/>
</dbReference>
<keyword evidence="2" id="KW-0238">DNA-binding</keyword>
<dbReference type="EMBL" id="JBHMBS010000008">
    <property type="protein sequence ID" value="MFB9677644.1"/>
    <property type="molecule type" value="Genomic_DNA"/>
</dbReference>
<dbReference type="PANTHER" id="PTHR44846:SF17">
    <property type="entry name" value="GNTR-FAMILY TRANSCRIPTIONAL REGULATOR"/>
    <property type="match status" value="1"/>
</dbReference>
<dbReference type="PANTHER" id="PTHR44846">
    <property type="entry name" value="MANNOSYL-D-GLYCERATE TRANSPORT/METABOLISM SYSTEM REPRESSOR MNGR-RELATED"/>
    <property type="match status" value="1"/>
</dbReference>
<dbReference type="SMART" id="SM00345">
    <property type="entry name" value="HTH_GNTR"/>
    <property type="match status" value="2"/>
</dbReference>
<dbReference type="Pfam" id="PF00392">
    <property type="entry name" value="GntR"/>
    <property type="match status" value="2"/>
</dbReference>
<evidence type="ECO:0000256" key="2">
    <source>
        <dbReference type="ARBA" id="ARBA00023125"/>
    </source>
</evidence>
<keyword evidence="6" id="KW-1185">Reference proteome</keyword>
<dbReference type="CDD" id="cd07377">
    <property type="entry name" value="WHTH_GntR"/>
    <property type="match status" value="2"/>
</dbReference>
<dbReference type="SUPFAM" id="SSF46785">
    <property type="entry name" value="Winged helix' DNA-binding domain"/>
    <property type="match status" value="2"/>
</dbReference>
<reference evidence="5 6" key="1">
    <citation type="submission" date="2024-09" db="EMBL/GenBank/DDBJ databases">
        <authorList>
            <person name="Sun Q."/>
            <person name="Mori K."/>
        </authorList>
    </citation>
    <scope>NUCLEOTIDE SEQUENCE [LARGE SCALE GENOMIC DNA]</scope>
    <source>
        <strain evidence="5 6">JCM 3028</strain>
    </source>
</reference>
<sequence>MISETSRWLTGGLVYPQIADRLREKITSGEYPAGGVLPSEAVLVAEFHVARTTVRRGLAMLQSEGLIVTMPGKGRVVKEEGHQADAAAYRYQVIARDLRTQIRRGVLAVGAALPSENALRRQYAASRNTVRHALGELEREGLIVTAHGKGRFVRPLPD</sequence>
<feature type="domain" description="HTH gntR-type" evidence="4">
    <location>
        <begin position="12"/>
        <end position="80"/>
    </location>
</feature>
<dbReference type="InterPro" id="IPR036388">
    <property type="entry name" value="WH-like_DNA-bd_sf"/>
</dbReference>
<evidence type="ECO:0000259" key="4">
    <source>
        <dbReference type="PROSITE" id="PS50949"/>
    </source>
</evidence>
<name>A0ABV5TEY7_9ACTN</name>
<proteinExistence type="predicted"/>
<dbReference type="InterPro" id="IPR036390">
    <property type="entry name" value="WH_DNA-bd_sf"/>
</dbReference>
<feature type="domain" description="HTH gntR-type" evidence="4">
    <location>
        <begin position="88"/>
        <end position="156"/>
    </location>
</feature>
<gene>
    <name evidence="5" type="ORF">ACFFRH_19360</name>
</gene>